<dbReference type="RefSeq" id="WP_038085078.1">
    <property type="nucleotide sequence ID" value="NZ_JMIR01000004.1"/>
</dbReference>
<dbReference type="EMBL" id="JMIR01000004">
    <property type="protein sequence ID" value="KEO84474.1"/>
    <property type="molecule type" value="Genomic_DNA"/>
</dbReference>
<gene>
    <name evidence="2" type="ORF">EL26_05080</name>
</gene>
<dbReference type="Pfam" id="PF13027">
    <property type="entry name" value="DUF3888"/>
    <property type="match status" value="1"/>
</dbReference>
<evidence type="ECO:0000256" key="1">
    <source>
        <dbReference type="SAM" id="SignalP"/>
    </source>
</evidence>
<proteinExistence type="predicted"/>
<comment type="caution">
    <text evidence="2">The sequence shown here is derived from an EMBL/GenBank/DDBJ whole genome shotgun (WGS) entry which is preliminary data.</text>
</comment>
<dbReference type="Proteomes" id="UP000027931">
    <property type="component" value="Unassembled WGS sequence"/>
</dbReference>
<evidence type="ECO:0008006" key="4">
    <source>
        <dbReference type="Google" id="ProtNLM"/>
    </source>
</evidence>
<reference evidence="2 3" key="1">
    <citation type="journal article" date="2013" name="Int. J. Syst. Evol. Microbiol.">
        <title>Tumebacillus flagellatus sp. nov., an alpha-amylase/pullulanase-producing bacterium isolated from cassava wastewater.</title>
        <authorList>
            <person name="Wang Q."/>
            <person name="Xie N."/>
            <person name="Qin Y."/>
            <person name="Shen N."/>
            <person name="Zhu J."/>
            <person name="Mi H."/>
            <person name="Huang R."/>
        </authorList>
    </citation>
    <scope>NUCLEOTIDE SEQUENCE [LARGE SCALE GENOMIC DNA]</scope>
    <source>
        <strain evidence="2 3">GST4</strain>
    </source>
</reference>
<protein>
    <recommendedName>
        <fullName evidence="4">DUF3888 domain-containing protein</fullName>
    </recommendedName>
</protein>
<name>A0A074LTN4_9BACL</name>
<organism evidence="2 3">
    <name type="scientific">Tumebacillus flagellatus</name>
    <dbReference type="NCBI Taxonomy" id="1157490"/>
    <lineage>
        <taxon>Bacteria</taxon>
        <taxon>Bacillati</taxon>
        <taxon>Bacillota</taxon>
        <taxon>Bacilli</taxon>
        <taxon>Bacillales</taxon>
        <taxon>Alicyclobacillaceae</taxon>
        <taxon>Tumebacillus</taxon>
    </lineage>
</organism>
<evidence type="ECO:0000313" key="3">
    <source>
        <dbReference type="Proteomes" id="UP000027931"/>
    </source>
</evidence>
<dbReference type="STRING" id="1157490.EL26_05080"/>
<dbReference type="AlphaFoldDB" id="A0A074LTN4"/>
<feature type="signal peptide" evidence="1">
    <location>
        <begin position="1"/>
        <end position="20"/>
    </location>
</feature>
<keyword evidence="1" id="KW-0732">Signal</keyword>
<accession>A0A074LTN4</accession>
<keyword evidence="3" id="KW-1185">Reference proteome</keyword>
<feature type="chain" id="PRO_5039519086" description="DUF3888 domain-containing protein" evidence="1">
    <location>
        <begin position="21"/>
        <end position="133"/>
    </location>
</feature>
<evidence type="ECO:0000313" key="2">
    <source>
        <dbReference type="EMBL" id="KEO84474.1"/>
    </source>
</evidence>
<dbReference type="InterPro" id="IPR024984">
    <property type="entry name" value="DUF3888"/>
</dbReference>
<sequence length="133" mass="14776">MKKRLATYATLALAVLTLTAAFPATGLQAVTRETREQLMEDAMLTALSAPLHQAVQEHYKTNPPRFAIRDAQVLHLTHDAHDPATYTVRVQLRMLDDATQQAKSRDIVTVRVQPGASKVLGYETYPVEARNHA</sequence>